<keyword evidence="1" id="KW-0472">Membrane</keyword>
<feature type="transmembrane region" description="Helical" evidence="1">
    <location>
        <begin position="7"/>
        <end position="28"/>
    </location>
</feature>
<feature type="transmembrane region" description="Helical" evidence="1">
    <location>
        <begin position="48"/>
        <end position="73"/>
    </location>
</feature>
<keyword evidence="1" id="KW-1133">Transmembrane helix</keyword>
<reference evidence="2 3" key="1">
    <citation type="journal article" date="2011" name="J. Microbiol.">
        <title>Bacillus kyonggiensis sp. nov., isolated from soil of a lettuce field.</title>
        <authorList>
            <person name="Dong K."/>
            <person name="Lee S."/>
        </authorList>
    </citation>
    <scope>NUCLEOTIDE SEQUENCE [LARGE SCALE GENOMIC DNA]</scope>
    <source>
        <strain evidence="2 3">NB22</strain>
    </source>
</reference>
<sequence>MRLILGFIFVFILSVIFSYFQGFIDFLIDLGIFPTKYRNSTNFDIMMIFVLYLVFMATATAIGLITLAGLQLLQLKHNGKIKKAKAKAKKLYGTDSPYFYLLDANINDPGVNLEKSVYVYETIKFYLYLKIKDWDEVTKIVSQLSNIDRLKLYHEAKDYYGLPNIPKEYGIFDNYSDTELAQFNK</sequence>
<dbReference type="Proteomes" id="UP000307756">
    <property type="component" value="Unassembled WGS sequence"/>
</dbReference>
<dbReference type="AlphaFoldDB" id="A0A4U1D0G3"/>
<dbReference type="EMBL" id="SWBM01000006">
    <property type="protein sequence ID" value="TKC15143.1"/>
    <property type="molecule type" value="Genomic_DNA"/>
</dbReference>
<accession>A0A4U1D0G3</accession>
<keyword evidence="1" id="KW-0812">Transmembrane</keyword>
<name>A0A4U1D0G3_9BACI</name>
<evidence type="ECO:0000256" key="1">
    <source>
        <dbReference type="SAM" id="Phobius"/>
    </source>
</evidence>
<evidence type="ECO:0000313" key="2">
    <source>
        <dbReference type="EMBL" id="TKC15143.1"/>
    </source>
</evidence>
<gene>
    <name evidence="2" type="ORF">FA727_19870</name>
</gene>
<keyword evidence="3" id="KW-1185">Reference proteome</keyword>
<organism evidence="2 3">
    <name type="scientific">Robertmurraya kyonggiensis</name>
    <dbReference type="NCBI Taxonomy" id="1037680"/>
    <lineage>
        <taxon>Bacteria</taxon>
        <taxon>Bacillati</taxon>
        <taxon>Bacillota</taxon>
        <taxon>Bacilli</taxon>
        <taxon>Bacillales</taxon>
        <taxon>Bacillaceae</taxon>
        <taxon>Robertmurraya</taxon>
    </lineage>
</organism>
<dbReference type="OrthoDB" id="2937989at2"/>
<evidence type="ECO:0000313" key="3">
    <source>
        <dbReference type="Proteomes" id="UP000307756"/>
    </source>
</evidence>
<dbReference type="RefSeq" id="WP_136833236.1">
    <property type="nucleotide sequence ID" value="NZ_SWBM01000006.1"/>
</dbReference>
<protein>
    <submittedName>
        <fullName evidence="2">Uncharacterized protein</fullName>
    </submittedName>
</protein>
<proteinExistence type="predicted"/>
<comment type="caution">
    <text evidence="2">The sequence shown here is derived from an EMBL/GenBank/DDBJ whole genome shotgun (WGS) entry which is preliminary data.</text>
</comment>